<proteinExistence type="predicted"/>
<dbReference type="KEGG" id="svo:SVI_3388"/>
<gene>
    <name evidence="1" type="ordered locus">SVI_3388</name>
</gene>
<evidence type="ECO:0000313" key="2">
    <source>
        <dbReference type="Proteomes" id="UP000002350"/>
    </source>
</evidence>
<reference evidence="2" key="1">
    <citation type="journal article" date="2010" name="Mol. Biosyst.">
        <title>Complete genome sequence and comparative analysis of Shewanella violacea, a psychrophilic and piezophilic bacterium from deep sea floor sediments.</title>
        <authorList>
            <person name="Aono E."/>
            <person name="Baba T."/>
            <person name="Ara T."/>
            <person name="Nishi T."/>
            <person name="Nakamichi T."/>
            <person name="Inamoto E."/>
            <person name="Toyonaga H."/>
            <person name="Hasegawa M."/>
            <person name="Takai Y."/>
            <person name="Okumura Y."/>
            <person name="Baba M."/>
            <person name="Tomita M."/>
            <person name="Kato C."/>
            <person name="Oshima T."/>
            <person name="Nakasone K."/>
            <person name="Mori H."/>
        </authorList>
    </citation>
    <scope>NUCLEOTIDE SEQUENCE [LARGE SCALE GENOMIC DNA]</scope>
    <source>
        <strain evidence="2">JCM 10179 / CIP 106290 / LMG 19151 / DSS12</strain>
    </source>
</reference>
<dbReference type="EMBL" id="AP011177">
    <property type="protein sequence ID" value="BAJ03359.1"/>
    <property type="molecule type" value="Genomic_DNA"/>
</dbReference>
<dbReference type="HOGENOM" id="CLU_3367306_0_0_6"/>
<organism evidence="1 2">
    <name type="scientific">Shewanella violacea (strain JCM 10179 / CIP 106290 / LMG 19151 / DSS12)</name>
    <dbReference type="NCBI Taxonomy" id="637905"/>
    <lineage>
        <taxon>Bacteria</taxon>
        <taxon>Pseudomonadati</taxon>
        <taxon>Pseudomonadota</taxon>
        <taxon>Gammaproteobacteria</taxon>
        <taxon>Alteromonadales</taxon>
        <taxon>Shewanellaceae</taxon>
        <taxon>Shewanella</taxon>
    </lineage>
</organism>
<sequence>MSNINTTTSVLHQVYILTKMTLFYILRKMLVNNET</sequence>
<name>D4ZBG4_SHEVD</name>
<evidence type="ECO:0000313" key="1">
    <source>
        <dbReference type="EMBL" id="BAJ03359.1"/>
    </source>
</evidence>
<protein>
    <submittedName>
        <fullName evidence="1">Uncharacterized protein</fullName>
    </submittedName>
</protein>
<accession>D4ZBG4</accession>
<dbReference type="Proteomes" id="UP000002350">
    <property type="component" value="Chromosome"/>
</dbReference>
<keyword evidence="2" id="KW-1185">Reference proteome</keyword>
<dbReference type="AlphaFoldDB" id="D4ZBG4"/>